<dbReference type="PROSITE" id="PS51831">
    <property type="entry name" value="HD"/>
    <property type="match status" value="1"/>
</dbReference>
<evidence type="ECO:0000313" key="2">
    <source>
        <dbReference type="EMBL" id="ACS87252.1"/>
    </source>
</evidence>
<dbReference type="HOGENOM" id="CLU_036524_3_0_6"/>
<dbReference type="Gene3D" id="1.10.3210.50">
    <property type="match status" value="1"/>
</dbReference>
<dbReference type="Proteomes" id="UP000002734">
    <property type="component" value="Chromosome"/>
</dbReference>
<protein>
    <submittedName>
        <fullName evidence="2">Metal dependent phosphohydrolase</fullName>
    </submittedName>
</protein>
<sequence>MDITDFEQTLSRYIAERLADAQDGAHDHHHLYRVAANARHIQQQEGGDLRVIIAAAWLHDIVQVPKNHPDRCRASRMAADEAVRILQTRFPAFPATLHAAVFHAVEAHSFSAGITAETLEAQVVQDADRLDSLGALGVARVFYVAGLMSRPLFEPQDPFATARPLDDQRYTLDHFRVKVMRLPELMNTAEGRRIAETNASWMIDFLSKLAGEIDGEPLQASAWVREHFARWHPWLQ</sequence>
<proteinExistence type="predicted"/>
<dbReference type="InterPro" id="IPR003607">
    <property type="entry name" value="HD/PDEase_dom"/>
</dbReference>
<dbReference type="PANTHER" id="PTHR33594:SF1">
    <property type="entry name" value="HD_PDEASE DOMAIN-CONTAINING PROTEIN"/>
    <property type="match status" value="1"/>
</dbReference>
<dbReference type="STRING" id="579405.Dd703_3492"/>
<evidence type="ECO:0000259" key="1">
    <source>
        <dbReference type="PROSITE" id="PS51831"/>
    </source>
</evidence>
<dbReference type="AlphaFoldDB" id="C6C3F4"/>
<dbReference type="GO" id="GO:0016787">
    <property type="term" value="F:hydrolase activity"/>
    <property type="evidence" value="ECO:0007669"/>
    <property type="project" value="UniProtKB-KW"/>
</dbReference>
<dbReference type="RefSeq" id="WP_015855150.1">
    <property type="nucleotide sequence ID" value="NC_012880.1"/>
</dbReference>
<accession>C6C3F4</accession>
<dbReference type="KEGG" id="dda:Dd703_3492"/>
<dbReference type="EMBL" id="CP001654">
    <property type="protein sequence ID" value="ACS87252.1"/>
    <property type="molecule type" value="Genomic_DNA"/>
</dbReference>
<dbReference type="PANTHER" id="PTHR33594">
    <property type="entry name" value="SUPERFAMILY HYDROLASE, PUTATIVE (AFU_ORTHOLOGUE AFUA_1G03035)-RELATED"/>
    <property type="match status" value="1"/>
</dbReference>
<dbReference type="eggNOG" id="COG1418">
    <property type="taxonomic scope" value="Bacteria"/>
</dbReference>
<dbReference type="SUPFAM" id="SSF109604">
    <property type="entry name" value="HD-domain/PDEase-like"/>
    <property type="match status" value="1"/>
</dbReference>
<reference evidence="2" key="1">
    <citation type="submission" date="2009-06" db="EMBL/GenBank/DDBJ databases">
        <title>Complete sequence of Dickeya dadantii Ech703.</title>
        <authorList>
            <consortium name="US DOE Joint Genome Institute"/>
            <person name="Lucas S."/>
            <person name="Copeland A."/>
            <person name="Lapidus A."/>
            <person name="Glavina del Rio T."/>
            <person name="Dalin E."/>
            <person name="Tice H."/>
            <person name="Bruce D."/>
            <person name="Goodwin L."/>
            <person name="Pitluck S."/>
            <person name="Chertkov O."/>
            <person name="Brettin T."/>
            <person name="Detter J.C."/>
            <person name="Han C."/>
            <person name="Larimer F."/>
            <person name="Land M."/>
            <person name="Hauser L."/>
            <person name="Kyrpides N."/>
            <person name="Mikhailova N."/>
            <person name="Balakrishnan V."/>
            <person name="Glasner J."/>
            <person name="Perna N.T."/>
        </authorList>
    </citation>
    <scope>NUCLEOTIDE SEQUENCE [LARGE SCALE GENOMIC DNA]</scope>
    <source>
        <strain evidence="2">Ech703</strain>
    </source>
</reference>
<dbReference type="Pfam" id="PF01966">
    <property type="entry name" value="HD"/>
    <property type="match status" value="1"/>
</dbReference>
<gene>
    <name evidence="2" type="ordered locus">Dd703_3492</name>
</gene>
<dbReference type="CDD" id="cd00077">
    <property type="entry name" value="HDc"/>
    <property type="match status" value="1"/>
</dbReference>
<organism evidence="2 3">
    <name type="scientific">Musicola paradisiaca (strain Ech703)</name>
    <name type="common">Dickeya paradisiaca</name>
    <name type="synonym">Dickeya dadantii</name>
    <dbReference type="NCBI Taxonomy" id="579405"/>
    <lineage>
        <taxon>Bacteria</taxon>
        <taxon>Pseudomonadati</taxon>
        <taxon>Pseudomonadota</taxon>
        <taxon>Gammaproteobacteria</taxon>
        <taxon>Enterobacterales</taxon>
        <taxon>Pectobacteriaceae</taxon>
        <taxon>Musicola</taxon>
    </lineage>
</organism>
<feature type="domain" description="HD" evidence="1">
    <location>
        <begin position="27"/>
        <end position="133"/>
    </location>
</feature>
<dbReference type="InterPro" id="IPR006674">
    <property type="entry name" value="HD_domain"/>
</dbReference>
<name>C6C3F4_MUSP7</name>
<keyword evidence="3" id="KW-1185">Reference proteome</keyword>
<dbReference type="SMART" id="SM00471">
    <property type="entry name" value="HDc"/>
    <property type="match status" value="1"/>
</dbReference>
<evidence type="ECO:0000313" key="3">
    <source>
        <dbReference type="Proteomes" id="UP000002734"/>
    </source>
</evidence>